<evidence type="ECO:0000259" key="4">
    <source>
        <dbReference type="PROSITE" id="PS50853"/>
    </source>
</evidence>
<feature type="domain" description="Fibronectin type-III" evidence="4">
    <location>
        <begin position="761"/>
        <end position="847"/>
    </location>
</feature>
<dbReference type="STRING" id="121224.E0VER5"/>
<dbReference type="eggNOG" id="ENOG502QRT8">
    <property type="taxonomic scope" value="Eukaryota"/>
</dbReference>
<evidence type="ECO:0000256" key="1">
    <source>
        <dbReference type="ARBA" id="ARBA00022737"/>
    </source>
</evidence>
<dbReference type="CTD" id="8234363"/>
<dbReference type="InterPro" id="IPR036116">
    <property type="entry name" value="FN3_sf"/>
</dbReference>
<dbReference type="PRINTS" id="PR00014">
    <property type="entry name" value="FNTYPEIII"/>
</dbReference>
<reference evidence="5" key="2">
    <citation type="submission" date="2007-04" db="EMBL/GenBank/DDBJ databases">
        <title>The genome of the human body louse.</title>
        <authorList>
            <consortium name="The Human Body Louse Genome Consortium"/>
            <person name="Kirkness E."/>
            <person name="Walenz B."/>
            <person name="Hass B."/>
            <person name="Bruggner R."/>
            <person name="Strausberg R."/>
        </authorList>
    </citation>
    <scope>NUCLEOTIDE SEQUENCE</scope>
    <source>
        <strain evidence="5">USDA</strain>
    </source>
</reference>
<proteinExistence type="predicted"/>
<keyword evidence="3" id="KW-0812">Transmembrane</keyword>
<dbReference type="EnsemblMetazoa" id="PHUM137710-RA">
    <property type="protein sequence ID" value="PHUM137710-PA"/>
    <property type="gene ID" value="PHUM137710"/>
</dbReference>
<feature type="region of interest" description="Disordered" evidence="2">
    <location>
        <begin position="96"/>
        <end position="177"/>
    </location>
</feature>
<dbReference type="InterPro" id="IPR003961">
    <property type="entry name" value="FN3_dom"/>
</dbReference>
<evidence type="ECO:0000256" key="2">
    <source>
        <dbReference type="SAM" id="MobiDB-lite"/>
    </source>
</evidence>
<feature type="domain" description="Fibronectin type-III" evidence="4">
    <location>
        <begin position="669"/>
        <end position="760"/>
    </location>
</feature>
<dbReference type="VEuPathDB" id="VectorBase:PHUM137710"/>
<dbReference type="KEGG" id="phu:Phum_PHUM137710"/>
<name>E0VER5_PEDHC</name>
<feature type="domain" description="Fibronectin type-III" evidence="4">
    <location>
        <begin position="573"/>
        <end position="665"/>
    </location>
</feature>
<reference evidence="6" key="3">
    <citation type="submission" date="2020-05" db="UniProtKB">
        <authorList>
            <consortium name="EnsemblMetazoa"/>
        </authorList>
    </citation>
    <scope>IDENTIFICATION</scope>
    <source>
        <strain evidence="6">USDA</strain>
    </source>
</reference>
<dbReference type="Gene3D" id="2.60.40.10">
    <property type="entry name" value="Immunoglobulins"/>
    <property type="match status" value="9"/>
</dbReference>
<dbReference type="InterPro" id="IPR013783">
    <property type="entry name" value="Ig-like_fold"/>
</dbReference>
<dbReference type="PANTHER" id="PTHR13817">
    <property type="entry name" value="TITIN"/>
    <property type="match status" value="1"/>
</dbReference>
<dbReference type="HOGENOM" id="CLU_004152_0_0_1"/>
<sequence>MCNELRPVTVPMVSTNSSPPIPMPVQVPPGHLVQQIVDESGALRHVILSPSPHPMVPLPPHYVSAASGSNQPPQPFFATQMPTYPQPHFAPLQASVLSNAPGHSSPPAPTHFHKDERTIRQYNKLKKKLEQKQQRVDQSLPSPPFSPKKGSGKDKGRNSVGTSEDGEENSSVQDDDVESSVIIDMLSSVSSPQVIELLPRSALLSWSALSENEKNSELDISESELGYEVLLADIAKGGKYRSIYNGCSLSCRIEDLRPGSEYSVCLKVHLDDLQGSASEPKVFTTPPCAPDPPSPPKCISRTRNSMQLRWSAPPDNGSHITQYILESDEGKGNGFVDIYKGKSKQHNILRLQPATCYKFRLSATNECGRSLPSDIVMYSTCGIPPTQPSPPILKEACINSLKLAWIKNPSDDEFTLQMDDQRSGHGFLSVYNGRETCYNVDKLIRYSEYKFRATQNEEGLSRWSDEVIYTTLPSRPGPPCRLSVKGKIHAHCFKVKWDPPVDKGGSEITGYFVEMATKNGYEKIFEGIETECMVDRLKPGHTYQVRVYCSGPGGKSDPSDFLSVTTECVCPGPCGPPRLYGKSRPHSLTLKFNYPDYNGGSPVTELEVEMTAPDANKRLVYRGVETECVVNDLSPGQPYLFHVRAINKAGVGPWSEGVEILSGAAAPDAPAQPQVYCKSPHLASVSWMPPSHNGAPIIDYNVEMSIFQKNEFISVYHGLNTSCEVKPLLPNTSYLFRVQAVNNAGPSEYSPVCQTVTPPSAPAVVGALRYHATSNSLALSWVAPSDHGSEITHYNIDTGDKIVRSTLNEHTLYSLRPDTTYRIKIQAVNSVGAGPFSQVLRANTSPLPPPPPSLECVNAGHNFIKLKWTDLKSMENVTYKLEMENPRSSEFIVIYQGASRSHKLTRLQELTKYSFRISAANNAGQGDSSEIVCFTTTMAPPPCVKNLKITDITQKSCSIDWQPCRLHSNDPVRYQVQISRVRNQDYKQVYKGSECRISLNDLEPGADYSVRVCPVRISSDNELSGAYCAPSTFSTLPATPQISTVVKTAATQPPENRQFADQQWAIIILSIFSLFAVLVAVLMQRMIDWGAHN</sequence>
<dbReference type="InterPro" id="IPR050964">
    <property type="entry name" value="Striated_Muscle_Regulatory"/>
</dbReference>
<dbReference type="FunFam" id="2.60.40.10:FF:001846">
    <property type="entry name" value="Uncharacterized protein, isoform E"/>
    <property type="match status" value="1"/>
</dbReference>
<evidence type="ECO:0000313" key="5">
    <source>
        <dbReference type="EMBL" id="EEB11871.1"/>
    </source>
</evidence>
<dbReference type="EMBL" id="AAZO01008552">
    <property type="status" value="NOT_ANNOTATED_CDS"/>
    <property type="molecule type" value="Genomic_DNA"/>
</dbReference>
<dbReference type="SMART" id="SM00060">
    <property type="entry name" value="FN3"/>
    <property type="match status" value="9"/>
</dbReference>
<reference evidence="5" key="1">
    <citation type="submission" date="2007-04" db="EMBL/GenBank/DDBJ databases">
        <title>Annotation of Pediculus humanus corporis strain USDA.</title>
        <authorList>
            <person name="Kirkness E."/>
            <person name="Hannick L."/>
            <person name="Hass B."/>
            <person name="Bruggner R."/>
            <person name="Lawson D."/>
            <person name="Bidwell S."/>
            <person name="Joardar V."/>
            <person name="Caler E."/>
            <person name="Walenz B."/>
            <person name="Inman J."/>
            <person name="Schobel S."/>
            <person name="Galinsky K."/>
            <person name="Amedeo P."/>
            <person name="Strausberg R."/>
        </authorList>
    </citation>
    <scope>NUCLEOTIDE SEQUENCE</scope>
    <source>
        <strain evidence="5">USDA</strain>
    </source>
</reference>
<feature type="domain" description="Fibronectin type-III" evidence="4">
    <location>
        <begin position="848"/>
        <end position="940"/>
    </location>
</feature>
<dbReference type="EMBL" id="DS235093">
    <property type="protein sequence ID" value="EEB11871.1"/>
    <property type="molecule type" value="Genomic_DNA"/>
</dbReference>
<evidence type="ECO:0000313" key="6">
    <source>
        <dbReference type="EnsemblMetazoa" id="PHUM137710-PA"/>
    </source>
</evidence>
<feature type="domain" description="Fibronectin type-III" evidence="4">
    <location>
        <begin position="188"/>
        <end position="288"/>
    </location>
</feature>
<dbReference type="AlphaFoldDB" id="E0VER5"/>
<gene>
    <name evidence="6" type="primary">8234363</name>
    <name evidence="5" type="ORF">Phum_PHUM137710</name>
</gene>
<dbReference type="Pfam" id="PF00041">
    <property type="entry name" value="fn3"/>
    <property type="match status" value="7"/>
</dbReference>
<dbReference type="OrthoDB" id="443915at2759"/>
<feature type="domain" description="Fibronectin type-III" evidence="4">
    <location>
        <begin position="387"/>
        <end position="474"/>
    </location>
</feature>
<organism>
    <name type="scientific">Pediculus humanus subsp. corporis</name>
    <name type="common">Body louse</name>
    <dbReference type="NCBI Taxonomy" id="121224"/>
    <lineage>
        <taxon>Eukaryota</taxon>
        <taxon>Metazoa</taxon>
        <taxon>Ecdysozoa</taxon>
        <taxon>Arthropoda</taxon>
        <taxon>Hexapoda</taxon>
        <taxon>Insecta</taxon>
        <taxon>Pterygota</taxon>
        <taxon>Neoptera</taxon>
        <taxon>Paraneoptera</taxon>
        <taxon>Psocodea</taxon>
        <taxon>Troctomorpha</taxon>
        <taxon>Phthiraptera</taxon>
        <taxon>Anoplura</taxon>
        <taxon>Pediculidae</taxon>
        <taxon>Pediculus</taxon>
    </lineage>
</organism>
<feature type="domain" description="Fibronectin type-III" evidence="4">
    <location>
        <begin position="478"/>
        <end position="569"/>
    </location>
</feature>
<evidence type="ECO:0000313" key="7">
    <source>
        <dbReference type="Proteomes" id="UP000009046"/>
    </source>
</evidence>
<keyword evidence="7" id="KW-1185">Reference proteome</keyword>
<keyword evidence="3" id="KW-0472">Membrane</keyword>
<protein>
    <submittedName>
        <fullName evidence="5">Fibronectin type-III domain-containing protein 3A, putative</fullName>
    </submittedName>
</protein>
<keyword evidence="3" id="KW-1133">Transmembrane helix</keyword>
<keyword evidence="1" id="KW-0677">Repeat</keyword>
<dbReference type="PROSITE" id="PS50853">
    <property type="entry name" value="FN3"/>
    <property type="match status" value="9"/>
</dbReference>
<evidence type="ECO:0000256" key="3">
    <source>
        <dbReference type="SAM" id="Phobius"/>
    </source>
</evidence>
<dbReference type="GeneID" id="8234363"/>
<accession>E0VER5</accession>
<feature type="compositionally biased region" description="Acidic residues" evidence="2">
    <location>
        <begin position="164"/>
        <end position="177"/>
    </location>
</feature>
<dbReference type="CDD" id="cd00063">
    <property type="entry name" value="FN3"/>
    <property type="match status" value="9"/>
</dbReference>
<dbReference type="PANTHER" id="PTHR13817:SF73">
    <property type="entry name" value="FIBRONECTIN TYPE-III DOMAIN-CONTAINING PROTEIN"/>
    <property type="match status" value="1"/>
</dbReference>
<dbReference type="Proteomes" id="UP000009046">
    <property type="component" value="Unassembled WGS sequence"/>
</dbReference>
<dbReference type="OMA" id="GETEAMC"/>
<dbReference type="FunFam" id="2.60.40.10:FF:000373">
    <property type="entry name" value="fibronectin type-III domain-containing protein 3A isoform X1"/>
    <property type="match status" value="1"/>
</dbReference>
<dbReference type="FunCoup" id="E0VER5">
    <property type="interactions" value="313"/>
</dbReference>
<feature type="domain" description="Fibronectin type-III" evidence="4">
    <location>
        <begin position="292"/>
        <end position="386"/>
    </location>
</feature>
<dbReference type="SUPFAM" id="SSF49265">
    <property type="entry name" value="Fibronectin type III"/>
    <property type="match status" value="6"/>
</dbReference>
<dbReference type="RefSeq" id="XP_002424609.1">
    <property type="nucleotide sequence ID" value="XM_002424564.1"/>
</dbReference>
<dbReference type="InParanoid" id="E0VER5"/>
<feature type="transmembrane region" description="Helical" evidence="3">
    <location>
        <begin position="1064"/>
        <end position="1083"/>
    </location>
</feature>
<feature type="domain" description="Fibronectin type-III" evidence="4">
    <location>
        <begin position="943"/>
        <end position="1038"/>
    </location>
</feature>